<comment type="caution">
    <text evidence="1">The sequence shown here is derived from an EMBL/GenBank/DDBJ whole genome shotgun (WGS) entry which is preliminary data.</text>
</comment>
<feature type="non-terminal residue" evidence="1">
    <location>
        <position position="224"/>
    </location>
</feature>
<sequence>SKISSSHSSVFEGQFRYKKHKYNKDQGLLTQTDDMPICSVLVRVRSYWSGSGGSRWSFRTNTDANGNFFATLSWEVPQYIWISAHPLIYFWGPTSANRVIKVSDPTPTSYLTWRDPIDTTIFLLPRVQGGVEMFYTNTDTFDFGTMYVDSFISGTNPQPKSGAANIFETYLHARTFMSPAPTWPLRCLWEPGYDTTGYRSDTIRVSGNYPSNTDEWDDDILLHE</sequence>
<proteinExistence type="predicted"/>
<dbReference type="AlphaFoldDB" id="X1JYZ4"/>
<feature type="non-terminal residue" evidence="1">
    <location>
        <position position="1"/>
    </location>
</feature>
<dbReference type="EMBL" id="BARU01041264">
    <property type="protein sequence ID" value="GAH86600.1"/>
    <property type="molecule type" value="Genomic_DNA"/>
</dbReference>
<reference evidence="1" key="1">
    <citation type="journal article" date="2014" name="Front. Microbiol.">
        <title>High frequency of phylogenetically diverse reductive dehalogenase-homologous genes in deep subseafloor sedimentary metagenomes.</title>
        <authorList>
            <person name="Kawai M."/>
            <person name="Futagami T."/>
            <person name="Toyoda A."/>
            <person name="Takaki Y."/>
            <person name="Nishi S."/>
            <person name="Hori S."/>
            <person name="Arai W."/>
            <person name="Tsubouchi T."/>
            <person name="Morono Y."/>
            <person name="Uchiyama I."/>
            <person name="Ito T."/>
            <person name="Fujiyama A."/>
            <person name="Inagaki F."/>
            <person name="Takami H."/>
        </authorList>
    </citation>
    <scope>NUCLEOTIDE SEQUENCE</scope>
    <source>
        <strain evidence="1">Expedition CK06-06</strain>
    </source>
</reference>
<accession>X1JYZ4</accession>
<name>X1JYZ4_9ZZZZ</name>
<organism evidence="1">
    <name type="scientific">marine sediment metagenome</name>
    <dbReference type="NCBI Taxonomy" id="412755"/>
    <lineage>
        <taxon>unclassified sequences</taxon>
        <taxon>metagenomes</taxon>
        <taxon>ecological metagenomes</taxon>
    </lineage>
</organism>
<evidence type="ECO:0000313" key="1">
    <source>
        <dbReference type="EMBL" id="GAH86600.1"/>
    </source>
</evidence>
<protein>
    <submittedName>
        <fullName evidence="1">Uncharacterized protein</fullName>
    </submittedName>
</protein>
<gene>
    <name evidence="1" type="ORF">S03H2_63654</name>
</gene>